<dbReference type="Proteomes" id="UP000186104">
    <property type="component" value="Chromosome"/>
</dbReference>
<dbReference type="Gene3D" id="3.40.50.1110">
    <property type="entry name" value="SGNH hydrolase"/>
    <property type="match status" value="1"/>
</dbReference>
<dbReference type="OrthoDB" id="2060945at2"/>
<evidence type="ECO:0000313" key="4">
    <source>
        <dbReference type="Proteomes" id="UP000186104"/>
    </source>
</evidence>
<evidence type="ECO:0000259" key="2">
    <source>
        <dbReference type="Pfam" id="PF21181"/>
    </source>
</evidence>
<dbReference type="Pfam" id="PF21181">
    <property type="entry name" value="SsfX3_N"/>
    <property type="match status" value="1"/>
</dbReference>
<sequence>MSSSRELRPVPITSNLIHGALDLETTERGLVPCRLPAWAREKADGQLLSAQAQPAGVRLAFRTASTSVELSAHRTYPAFRGVAPRADCHVDIVVDGRPLRQVETSGGTRMTIDPASGSVEVDEGPSQTIRIDDLPSGDKIIEIWLPHYERIELVSLRADEAATPVAFDSRPRWVHYGSSISQGSNATAPTRTWAASVARTAGFELTNLGFSGSAMLDEFVAQVIRDLPAELISVKVGINLVNAGAVRTEELAPLLNGFLDTIREGHPKTPLVVVSALHCAIHEDNPGPAATDFGDGEIRYLATGTAEDAAAGMLTLRAAREVIAEVVAQRRAADPNLHFVDGLTLFGAEDEAAYPSADRLHPPEDAHAVIADRFTTAISGLVEGAPGAPSL</sequence>
<feature type="domain" description="SsfX3-like N-terminal" evidence="2">
    <location>
        <begin position="18"/>
        <end position="151"/>
    </location>
</feature>
<dbReference type="STRING" id="499555.BJL86_2953"/>
<evidence type="ECO:0000259" key="1">
    <source>
        <dbReference type="Pfam" id="PF14606"/>
    </source>
</evidence>
<dbReference type="RefSeq" id="WP_067477405.1">
    <property type="nucleotide sequence ID" value="NZ_CP015961.1"/>
</dbReference>
<accession>A0A173LRG2</accession>
<evidence type="ECO:0000313" key="3">
    <source>
        <dbReference type="EMBL" id="ANI93712.1"/>
    </source>
</evidence>
<name>A0A173LRG2_9ACTN</name>
<dbReference type="Gene3D" id="2.60.120.260">
    <property type="entry name" value="Galactose-binding domain-like"/>
    <property type="match status" value="1"/>
</dbReference>
<dbReference type="SUPFAM" id="SSF52266">
    <property type="entry name" value="SGNH hydrolase"/>
    <property type="match status" value="1"/>
</dbReference>
<gene>
    <name evidence="3" type="ORF">BJL86_2953</name>
</gene>
<dbReference type="EMBL" id="CP015961">
    <property type="protein sequence ID" value="ANI93712.1"/>
    <property type="molecule type" value="Genomic_DNA"/>
</dbReference>
<dbReference type="KEGG" id="dtm:BJL86_2953"/>
<dbReference type="AlphaFoldDB" id="A0A173LRG2"/>
<dbReference type="Pfam" id="PF14606">
    <property type="entry name" value="Lipase_GDSL_3"/>
    <property type="match status" value="1"/>
</dbReference>
<proteinExistence type="predicted"/>
<reference evidence="3 4" key="1">
    <citation type="submission" date="2016-06" db="EMBL/GenBank/DDBJ databases">
        <title>Complete genome sequence of a saline-alkali tolerant type strain Dietzia timorensis ID05-A0528T.</title>
        <authorList>
            <person name="Wu X."/>
        </authorList>
    </citation>
    <scope>NUCLEOTIDE SEQUENCE [LARGE SCALE GENOMIC DNA]</scope>
    <source>
        <strain evidence="3 4">ID05-A0528</strain>
    </source>
</reference>
<dbReference type="InterPro" id="IPR048977">
    <property type="entry name" value="SsfX3-like_N"/>
</dbReference>
<keyword evidence="4" id="KW-1185">Reference proteome</keyword>
<organism evidence="3 4">
    <name type="scientific">Dietzia timorensis</name>
    <dbReference type="NCBI Taxonomy" id="499555"/>
    <lineage>
        <taxon>Bacteria</taxon>
        <taxon>Bacillati</taxon>
        <taxon>Actinomycetota</taxon>
        <taxon>Actinomycetes</taxon>
        <taxon>Mycobacteriales</taxon>
        <taxon>Dietziaceae</taxon>
        <taxon>Dietzia</taxon>
    </lineage>
</organism>
<dbReference type="InterPro" id="IPR036514">
    <property type="entry name" value="SGNH_hydro_sf"/>
</dbReference>
<feature type="domain" description="SGNH hydrolase-type esterase" evidence="1">
    <location>
        <begin position="174"/>
        <end position="276"/>
    </location>
</feature>
<protein>
    <submittedName>
        <fullName evidence="3">Uncharacterized protein</fullName>
    </submittedName>
</protein>
<dbReference type="InterPro" id="IPR013830">
    <property type="entry name" value="SGNH_hydro"/>
</dbReference>